<evidence type="ECO:0000313" key="1">
    <source>
        <dbReference type="EMBL" id="AKH17784.1"/>
    </source>
</evidence>
<dbReference type="EMBL" id="CP011389">
    <property type="protein sequence ID" value="AKH17784.1"/>
    <property type="molecule type" value="Genomic_DNA"/>
</dbReference>
<dbReference type="RefSeq" id="WP_046844351.1">
    <property type="nucleotide sequence ID" value="NZ_CP011389.1"/>
</dbReference>
<evidence type="ECO:0000313" key="3">
    <source>
        <dbReference type="Proteomes" id="UP000034024"/>
    </source>
</evidence>
<reference evidence="1 3" key="1">
    <citation type="submission" date="2015-01" db="EMBL/GenBank/DDBJ databases">
        <title>Deinococcus soli/N5/whole genome sequencing.</title>
        <authorList>
            <person name="Kim M.K."/>
            <person name="Srinivasan S."/>
            <person name="Lee J.-J."/>
        </authorList>
    </citation>
    <scope>NUCLEOTIDE SEQUENCE [LARGE SCALE GENOMIC DNA]</scope>
    <source>
        <strain evidence="1 3">N5</strain>
    </source>
</reference>
<evidence type="ECO:0008006" key="4">
    <source>
        <dbReference type="Google" id="ProtNLM"/>
    </source>
</evidence>
<dbReference type="OrthoDB" id="67385at2"/>
<reference evidence="2" key="2">
    <citation type="submission" date="2023-07" db="EMBL/GenBank/DDBJ databases">
        <title>Sorghum-associated microbial communities from plants grown in Nebraska, USA.</title>
        <authorList>
            <person name="Schachtman D."/>
        </authorList>
    </citation>
    <scope>NUCLEOTIDE SEQUENCE</scope>
    <source>
        <strain evidence="2">BE330</strain>
    </source>
</reference>
<name>A0A0F7JQZ7_9DEIO</name>
<organism evidence="1 3">
    <name type="scientific">Deinococcus soli</name>
    <name type="common">ex Cha et al. 2016</name>
    <dbReference type="NCBI Taxonomy" id="1309411"/>
    <lineage>
        <taxon>Bacteria</taxon>
        <taxon>Thermotogati</taxon>
        <taxon>Deinococcota</taxon>
        <taxon>Deinococci</taxon>
        <taxon>Deinococcales</taxon>
        <taxon>Deinococcaceae</taxon>
        <taxon>Deinococcus</taxon>
    </lineage>
</organism>
<dbReference type="Proteomes" id="UP001185331">
    <property type="component" value="Unassembled WGS sequence"/>
</dbReference>
<dbReference type="AlphaFoldDB" id="A0A0F7JQZ7"/>
<dbReference type="PATRIC" id="fig|1309411.5.peg.2627"/>
<proteinExistence type="predicted"/>
<evidence type="ECO:0000313" key="2">
    <source>
        <dbReference type="EMBL" id="MDR6220460.1"/>
    </source>
</evidence>
<dbReference type="Proteomes" id="UP000034024">
    <property type="component" value="Chromosome"/>
</dbReference>
<keyword evidence="3" id="KW-1185">Reference proteome</keyword>
<accession>A0A0F7JQZ7</accession>
<sequence length="130" mass="14723">MDITPTNSTPQEALSAFLTHWQGGQYHAMALALPARLFPTRRRSVRQVRRAYPGTLSGFSILSARDTDPAATSVDVQVLWRQRGGLELGRVRYRMVYVDDRDQPIARHHPGGQWKPFATYTLPVPRPLRA</sequence>
<protein>
    <recommendedName>
        <fullName evidence="4">DUF4440 domain-containing protein</fullName>
    </recommendedName>
</protein>
<dbReference type="KEGG" id="dch:SY84_12945"/>
<gene>
    <name evidence="2" type="ORF">J2Y00_004078</name>
    <name evidence="1" type="ORF">SY84_12945</name>
</gene>
<dbReference type="EMBL" id="JAVDQK010000013">
    <property type="protein sequence ID" value="MDR6220460.1"/>
    <property type="molecule type" value="Genomic_DNA"/>
</dbReference>